<accession>A0A0W1ADB6</accession>
<dbReference type="AlphaFoldDB" id="A0A0W1ADB6"/>
<evidence type="ECO:0000256" key="2">
    <source>
        <dbReference type="ARBA" id="ARBA00022475"/>
    </source>
</evidence>
<reference evidence="8 9" key="1">
    <citation type="submission" date="2015-11" db="EMBL/GenBank/DDBJ databases">
        <title>Genomic analysis of 38 Legionella species identifies large and diverse effector repertoires.</title>
        <authorList>
            <person name="Burstein D."/>
            <person name="Amaro F."/>
            <person name="Zusman T."/>
            <person name="Lifshitz Z."/>
            <person name="Cohen O."/>
            <person name="Gilbert J.A."/>
            <person name="Pupko T."/>
            <person name="Shuman H.A."/>
            <person name="Segal G."/>
        </authorList>
    </citation>
    <scope>NUCLEOTIDE SEQUENCE [LARGE SCALE GENOMIC DNA]</scope>
    <source>
        <strain evidence="8 9">ATCC 51914</strain>
    </source>
</reference>
<dbReference type="EMBL" id="LNZB01000036">
    <property type="protein sequence ID" value="KTD79324.1"/>
    <property type="molecule type" value="Genomic_DNA"/>
</dbReference>
<dbReference type="STRING" id="66969.Lwal_1396"/>
<organism evidence="8 9">
    <name type="scientific">Legionella waltersii</name>
    <dbReference type="NCBI Taxonomy" id="66969"/>
    <lineage>
        <taxon>Bacteria</taxon>
        <taxon>Pseudomonadati</taxon>
        <taxon>Pseudomonadota</taxon>
        <taxon>Gammaproteobacteria</taxon>
        <taxon>Legionellales</taxon>
        <taxon>Legionellaceae</taxon>
        <taxon>Legionella</taxon>
    </lineage>
</organism>
<dbReference type="PATRIC" id="fig|66969.6.peg.1531"/>
<evidence type="ECO:0000256" key="6">
    <source>
        <dbReference type="ARBA" id="ARBA00023201"/>
    </source>
</evidence>
<proteinExistence type="predicted"/>
<name>A0A0W1ADB6_9GAMM</name>
<keyword evidence="2" id="KW-1003">Cell membrane</keyword>
<keyword evidence="6" id="KW-0739">Sodium transport</keyword>
<dbReference type="InterPro" id="IPR004670">
    <property type="entry name" value="NhaA"/>
</dbReference>
<evidence type="ECO:0000256" key="3">
    <source>
        <dbReference type="ARBA" id="ARBA00022692"/>
    </source>
</evidence>
<comment type="subcellular location">
    <subcellularLocation>
        <location evidence="1">Cell inner membrane</location>
        <topology evidence="1">Multi-pass membrane protein</topology>
    </subcellularLocation>
</comment>
<evidence type="ECO:0000313" key="9">
    <source>
        <dbReference type="Proteomes" id="UP000054729"/>
    </source>
</evidence>
<gene>
    <name evidence="8" type="primary">nhaA</name>
    <name evidence="8" type="ORF">Lwal_1396</name>
</gene>
<evidence type="ECO:0000256" key="7">
    <source>
        <dbReference type="SAM" id="Phobius"/>
    </source>
</evidence>
<dbReference type="PANTHER" id="PTHR30341:SF0">
    <property type="entry name" value="NA(+)_H(+) ANTIPORTER NHAA"/>
    <property type="match status" value="1"/>
</dbReference>
<evidence type="ECO:0000256" key="5">
    <source>
        <dbReference type="ARBA" id="ARBA00023136"/>
    </source>
</evidence>
<dbReference type="GO" id="GO:0005886">
    <property type="term" value="C:plasma membrane"/>
    <property type="evidence" value="ECO:0007669"/>
    <property type="project" value="UniProtKB-SubCell"/>
</dbReference>
<keyword evidence="3 7" id="KW-0812">Transmembrane</keyword>
<dbReference type="PANTHER" id="PTHR30341">
    <property type="entry name" value="SODIUM ION/PROTON ANTIPORTER NHAA-RELATED"/>
    <property type="match status" value="1"/>
</dbReference>
<feature type="transmembrane region" description="Helical" evidence="7">
    <location>
        <begin position="88"/>
        <end position="107"/>
    </location>
</feature>
<dbReference type="GO" id="GO:0006885">
    <property type="term" value="P:regulation of pH"/>
    <property type="evidence" value="ECO:0007669"/>
    <property type="project" value="InterPro"/>
</dbReference>
<dbReference type="Pfam" id="PF06965">
    <property type="entry name" value="Na_H_antiport_1"/>
    <property type="match status" value="1"/>
</dbReference>
<keyword evidence="4 7" id="KW-1133">Transmembrane helix</keyword>
<evidence type="ECO:0000313" key="8">
    <source>
        <dbReference type="EMBL" id="KTD79324.1"/>
    </source>
</evidence>
<comment type="caution">
    <text evidence="8">The sequence shown here is derived from an EMBL/GenBank/DDBJ whole genome shotgun (WGS) entry which is preliminary data.</text>
</comment>
<keyword evidence="6" id="KW-0915">Sodium</keyword>
<dbReference type="Proteomes" id="UP000054729">
    <property type="component" value="Unassembled WGS sequence"/>
</dbReference>
<evidence type="ECO:0000256" key="4">
    <source>
        <dbReference type="ARBA" id="ARBA00022989"/>
    </source>
</evidence>
<evidence type="ECO:0000256" key="1">
    <source>
        <dbReference type="ARBA" id="ARBA00004429"/>
    </source>
</evidence>
<keyword evidence="6" id="KW-0813">Transport</keyword>
<keyword evidence="5 7" id="KW-0472">Membrane</keyword>
<dbReference type="Gene3D" id="1.20.1530.10">
    <property type="entry name" value="Na+/H+ antiporter like domain"/>
    <property type="match status" value="1"/>
</dbReference>
<feature type="transmembrane region" description="Helical" evidence="7">
    <location>
        <begin position="119"/>
        <end position="138"/>
    </location>
</feature>
<keyword evidence="9" id="KW-1185">Reference proteome</keyword>
<sequence length="178" mass="20684">MIIIRYTFLQYSLKRNNRPLSEPQLLHLYLQIPAIKLNLNPNRFLRLLYRSAMILKRLIIPMTFSFKIRLLESSRFFFNTHNPVYLKGWAIPIATDISFTLGIISFLRSRVPFSHKILLTVIAIFDDIAVIVIIALFYTKKLSLLSPSLAFLFTLSLIGQDLRKTPISLLKELFNSVI</sequence>
<dbReference type="GO" id="GO:0015385">
    <property type="term" value="F:sodium:proton antiporter activity"/>
    <property type="evidence" value="ECO:0007669"/>
    <property type="project" value="TreeGrafter"/>
</dbReference>
<keyword evidence="6" id="KW-0406">Ion transport</keyword>
<protein>
    <submittedName>
        <fullName evidence="8">pH-dependent sodium/proton antiporter</fullName>
    </submittedName>
</protein>
<dbReference type="InterPro" id="IPR023171">
    <property type="entry name" value="Na/H_antiporter_dom_sf"/>
</dbReference>